<dbReference type="AlphaFoldDB" id="A0A0M9VTP0"/>
<comment type="caution">
    <text evidence="2">The sequence shown here is derived from an EMBL/GenBank/DDBJ whole genome shotgun (WGS) entry which is preliminary data.</text>
</comment>
<evidence type="ECO:0000256" key="1">
    <source>
        <dbReference type="SAM" id="MobiDB-lite"/>
    </source>
</evidence>
<accession>A0A0M9VTP0</accession>
<dbReference type="Proteomes" id="UP000053831">
    <property type="component" value="Unassembled WGS sequence"/>
</dbReference>
<evidence type="ECO:0000313" key="3">
    <source>
        <dbReference type="Proteomes" id="UP000053831"/>
    </source>
</evidence>
<proteinExistence type="predicted"/>
<keyword evidence="3" id="KW-1185">Reference proteome</keyword>
<reference evidence="2 3" key="1">
    <citation type="submission" date="2015-07" db="EMBL/GenBank/DDBJ databases">
        <title>The genome of the fungus Escovopsis weberi, a specialized disease agent of ant agriculture.</title>
        <authorList>
            <person name="de Man T.J."/>
            <person name="Stajich J.E."/>
            <person name="Kubicek C.P."/>
            <person name="Chenthamara K."/>
            <person name="Atanasova L."/>
            <person name="Druzhinina I.S."/>
            <person name="Birnbaum S."/>
            <person name="Barribeau S.M."/>
            <person name="Teiling C."/>
            <person name="Suen G."/>
            <person name="Currie C."/>
            <person name="Gerardo N.M."/>
        </authorList>
    </citation>
    <scope>NUCLEOTIDE SEQUENCE [LARGE SCALE GENOMIC DNA]</scope>
</reference>
<organism evidence="2 3">
    <name type="scientific">Escovopsis weberi</name>
    <dbReference type="NCBI Taxonomy" id="150374"/>
    <lineage>
        <taxon>Eukaryota</taxon>
        <taxon>Fungi</taxon>
        <taxon>Dikarya</taxon>
        <taxon>Ascomycota</taxon>
        <taxon>Pezizomycotina</taxon>
        <taxon>Sordariomycetes</taxon>
        <taxon>Hypocreomycetidae</taxon>
        <taxon>Hypocreales</taxon>
        <taxon>Hypocreaceae</taxon>
        <taxon>Escovopsis</taxon>
    </lineage>
</organism>
<feature type="region of interest" description="Disordered" evidence="1">
    <location>
        <begin position="18"/>
        <end position="41"/>
    </location>
</feature>
<protein>
    <submittedName>
        <fullName evidence="2">Uncharacterized protein</fullName>
    </submittedName>
</protein>
<name>A0A0M9VTP0_ESCWE</name>
<gene>
    <name evidence="2" type="ORF">ESCO_001367</name>
</gene>
<sequence>MTAHNPWLGLAQHFILTRPSCPEHPHPHPAAPPPDAEDDAGPSLAALVEHETARLQRGMASLRAAVARRRRRAARLAGRVDGLSRGEVDALAHEAFEHVAARTGRGCGAQATTVKTETNTTAAGPAGLHPAWRAAGAYVEALWIENAGRIQAAEARVGRRGCGARWR</sequence>
<evidence type="ECO:0000313" key="2">
    <source>
        <dbReference type="EMBL" id="KOS19015.1"/>
    </source>
</evidence>
<dbReference type="EMBL" id="LGSR01000020">
    <property type="protein sequence ID" value="KOS19015.1"/>
    <property type="molecule type" value="Genomic_DNA"/>
</dbReference>